<evidence type="ECO:0000256" key="1">
    <source>
        <dbReference type="SAM" id="MobiDB-lite"/>
    </source>
</evidence>
<organism evidence="2">
    <name type="scientific">uncultured Lysobacter sp</name>
    <dbReference type="NCBI Taxonomy" id="271060"/>
    <lineage>
        <taxon>Bacteria</taxon>
        <taxon>Pseudomonadati</taxon>
        <taxon>Pseudomonadota</taxon>
        <taxon>Gammaproteobacteria</taxon>
        <taxon>Lysobacterales</taxon>
        <taxon>Lysobacteraceae</taxon>
        <taxon>Lysobacter</taxon>
        <taxon>environmental samples</taxon>
    </lineage>
</organism>
<feature type="non-terminal residue" evidence="2">
    <location>
        <position position="79"/>
    </location>
</feature>
<sequence>GRRRPRAGHRPRRQYPAPTDRPRRQADPLQGRGRLLRHPDAQGRAGRGAGPAGQPGPARAARLHPGRRQGAQGDRRHVP</sequence>
<dbReference type="EMBL" id="CADCUA010000635">
    <property type="protein sequence ID" value="CAA9349645.1"/>
    <property type="molecule type" value="Genomic_DNA"/>
</dbReference>
<accession>A0A6J4M460</accession>
<reference evidence="2" key="1">
    <citation type="submission" date="2020-02" db="EMBL/GenBank/DDBJ databases">
        <authorList>
            <person name="Meier V. D."/>
        </authorList>
    </citation>
    <scope>NUCLEOTIDE SEQUENCE</scope>
    <source>
        <strain evidence="2">AVDCRST_MAG71</strain>
    </source>
</reference>
<feature type="region of interest" description="Disordered" evidence="1">
    <location>
        <begin position="1"/>
        <end position="79"/>
    </location>
</feature>
<evidence type="ECO:0000313" key="2">
    <source>
        <dbReference type="EMBL" id="CAA9349645.1"/>
    </source>
</evidence>
<protein>
    <submittedName>
        <fullName evidence="2">Uncharacterized protein YjgR</fullName>
    </submittedName>
</protein>
<dbReference type="AlphaFoldDB" id="A0A6J4M460"/>
<feature type="non-terminal residue" evidence="2">
    <location>
        <position position="1"/>
    </location>
</feature>
<proteinExistence type="predicted"/>
<feature type="compositionally biased region" description="Basic residues" evidence="1">
    <location>
        <begin position="1"/>
        <end position="13"/>
    </location>
</feature>
<name>A0A6J4M460_9GAMM</name>
<gene>
    <name evidence="2" type="ORF">AVDCRST_MAG71-2701</name>
</gene>